<keyword evidence="2" id="KW-0472">Membrane</keyword>
<feature type="domain" description="DUF4190" evidence="3">
    <location>
        <begin position="105"/>
        <end position="171"/>
    </location>
</feature>
<dbReference type="AlphaFoldDB" id="A0A7D6DWK7"/>
<feature type="region of interest" description="Disordered" evidence="1">
    <location>
        <begin position="1"/>
        <end position="78"/>
    </location>
</feature>
<dbReference type="EMBL" id="CP059165">
    <property type="protein sequence ID" value="QLL06268.1"/>
    <property type="molecule type" value="Genomic_DNA"/>
</dbReference>
<dbReference type="Proteomes" id="UP000510682">
    <property type="component" value="Chromosome"/>
</dbReference>
<dbReference type="Pfam" id="PF13828">
    <property type="entry name" value="DUF4190"/>
    <property type="match status" value="1"/>
</dbReference>
<gene>
    <name evidence="4" type="ORF">H0P51_21285</name>
</gene>
<feature type="compositionally biased region" description="Pro residues" evidence="1">
    <location>
        <begin position="25"/>
        <end position="63"/>
    </location>
</feature>
<evidence type="ECO:0000256" key="1">
    <source>
        <dbReference type="SAM" id="MobiDB-lite"/>
    </source>
</evidence>
<reference evidence="4" key="2">
    <citation type="submission" date="2020-07" db="EMBL/GenBank/DDBJ databases">
        <authorList>
            <person name="Yu X."/>
        </authorList>
    </citation>
    <scope>NUCLEOTIDE SEQUENCE [LARGE SCALE GENOMIC DNA]</scope>
    <source>
        <strain evidence="4">24T</strain>
    </source>
</reference>
<dbReference type="KEGG" id="mgor:H0P51_21285"/>
<feature type="transmembrane region" description="Helical" evidence="2">
    <location>
        <begin position="119"/>
        <end position="141"/>
    </location>
</feature>
<organism evidence="4 5">
    <name type="scientific">Mycobacterium vicinigordonae</name>
    <dbReference type="NCBI Taxonomy" id="1719132"/>
    <lineage>
        <taxon>Bacteria</taxon>
        <taxon>Bacillati</taxon>
        <taxon>Actinomycetota</taxon>
        <taxon>Actinomycetes</taxon>
        <taxon>Mycobacteriales</taxon>
        <taxon>Mycobacteriaceae</taxon>
        <taxon>Mycobacterium</taxon>
    </lineage>
</organism>
<evidence type="ECO:0000313" key="5">
    <source>
        <dbReference type="Proteomes" id="UP000510682"/>
    </source>
</evidence>
<sequence>MTDPRDEGSAWQPPFGDQPTWAAPGSPPPPLPPNYPPPYQPSPQPYPADYSAPPPPSYPPPGQQPYGGAQYPPPPSTPAYPGAGYPYGGAASSPYYGSQTSTNSLAVASLVTSLVGIPLWFLCYTGTLLSIAAIVLGIVALNQIKQSQQPGRGMAIGGIAVGGATIVLFGILFVVVLAASSH</sequence>
<keyword evidence="2" id="KW-1133">Transmembrane helix</keyword>
<evidence type="ECO:0000313" key="4">
    <source>
        <dbReference type="EMBL" id="QLL06268.1"/>
    </source>
</evidence>
<proteinExistence type="predicted"/>
<feature type="transmembrane region" description="Helical" evidence="2">
    <location>
        <begin position="153"/>
        <end position="179"/>
    </location>
</feature>
<keyword evidence="5" id="KW-1185">Reference proteome</keyword>
<evidence type="ECO:0000256" key="2">
    <source>
        <dbReference type="SAM" id="Phobius"/>
    </source>
</evidence>
<accession>A0A7D6DWK7</accession>
<evidence type="ECO:0000259" key="3">
    <source>
        <dbReference type="Pfam" id="PF13828"/>
    </source>
</evidence>
<name>A0A7D6DWK7_9MYCO</name>
<protein>
    <submittedName>
        <fullName evidence="4">DUF4190 domain-containing protein</fullName>
    </submittedName>
</protein>
<keyword evidence="2" id="KW-0812">Transmembrane</keyword>
<dbReference type="InterPro" id="IPR025241">
    <property type="entry name" value="DUF4190"/>
</dbReference>
<dbReference type="RefSeq" id="WP_180914849.1">
    <property type="nucleotide sequence ID" value="NZ_CP059165.1"/>
</dbReference>
<reference evidence="4" key="1">
    <citation type="submission" date="2020-07" db="EMBL/GenBank/DDBJ databases">
        <title>Description of Mycobacterium gordonae subsp. intergordonae subsp.nov. and Mycobacterium gordonae subsp. gordonae subsp. nov.</title>
        <authorList>
            <person name="Huang H."/>
        </authorList>
    </citation>
    <scope>NUCLEOTIDE SEQUENCE [LARGE SCALE GENOMIC DNA]</scope>
    <source>
        <strain evidence="4">24T</strain>
    </source>
</reference>